<evidence type="ECO:0000313" key="3">
    <source>
        <dbReference type="EMBL" id="HIV28840.1"/>
    </source>
</evidence>
<feature type="domain" description="BD-FAE-like" evidence="2">
    <location>
        <begin position="40"/>
        <end position="245"/>
    </location>
</feature>
<dbReference type="AlphaFoldDB" id="A0A9D1TDQ6"/>
<evidence type="ECO:0000256" key="1">
    <source>
        <dbReference type="ARBA" id="ARBA00022801"/>
    </source>
</evidence>
<sequence length="299" mass="32481">MILHESDSRAQCDFAPEIAAHSGDESVVYKRVGQEPLYLSLYFPPHGGQDGMRPILLLVHGGGWRGKKVFPEQPHWMGDYLGFLARYYAEQGYFCASIDYRLLGQPGPERENELIDLYEDCMDAAEYVRRHAADWHADARRMLVLGESAGGYLAAAMATLPLRACGIFAGAILVNAITDLTDAPWAKSIAGACAHPLLAGKSLAEKAALLSPCANIRPGLPPVLLLHGDRDSCVAPMHSASFYEKSLACGNDAELVWIDGAEHAFLLAEYMWEKGRGLGSACAGVRAIDAWLRQCSFAG</sequence>
<dbReference type="Pfam" id="PF20434">
    <property type="entry name" value="BD-FAE"/>
    <property type="match status" value="1"/>
</dbReference>
<dbReference type="Gene3D" id="3.40.50.1820">
    <property type="entry name" value="alpha/beta hydrolase"/>
    <property type="match status" value="1"/>
</dbReference>
<dbReference type="InterPro" id="IPR029058">
    <property type="entry name" value="AB_hydrolase_fold"/>
</dbReference>
<dbReference type="Proteomes" id="UP000886884">
    <property type="component" value="Unassembled WGS sequence"/>
</dbReference>
<reference evidence="3" key="1">
    <citation type="submission" date="2020-10" db="EMBL/GenBank/DDBJ databases">
        <authorList>
            <person name="Gilroy R."/>
        </authorList>
    </citation>
    <scope>NUCLEOTIDE SEQUENCE</scope>
    <source>
        <strain evidence="3">CHK183-6373</strain>
    </source>
</reference>
<comment type="caution">
    <text evidence="3">The sequence shown here is derived from an EMBL/GenBank/DDBJ whole genome shotgun (WGS) entry which is preliminary data.</text>
</comment>
<dbReference type="EMBL" id="DVOT01000232">
    <property type="protein sequence ID" value="HIV28840.1"/>
    <property type="molecule type" value="Genomic_DNA"/>
</dbReference>
<dbReference type="PANTHER" id="PTHR48081">
    <property type="entry name" value="AB HYDROLASE SUPERFAMILY PROTEIN C4A8.06C"/>
    <property type="match status" value="1"/>
</dbReference>
<dbReference type="InterPro" id="IPR049492">
    <property type="entry name" value="BD-FAE-like_dom"/>
</dbReference>
<dbReference type="InterPro" id="IPR050300">
    <property type="entry name" value="GDXG_lipolytic_enzyme"/>
</dbReference>
<evidence type="ECO:0000313" key="4">
    <source>
        <dbReference type="Proteomes" id="UP000886884"/>
    </source>
</evidence>
<organism evidence="3 4">
    <name type="scientific">Candidatus Ornithocaccomicrobium faecavium</name>
    <dbReference type="NCBI Taxonomy" id="2840890"/>
    <lineage>
        <taxon>Bacteria</taxon>
        <taxon>Bacillati</taxon>
        <taxon>Bacillota</taxon>
        <taxon>Clostridia</taxon>
        <taxon>Candidatus Ornithocaccomicrobium</taxon>
    </lineage>
</organism>
<protein>
    <submittedName>
        <fullName evidence="3">Alpha/beta hydrolase</fullName>
    </submittedName>
</protein>
<accession>A0A9D1TDQ6</accession>
<keyword evidence="1 3" id="KW-0378">Hydrolase</keyword>
<proteinExistence type="predicted"/>
<dbReference type="SUPFAM" id="SSF53474">
    <property type="entry name" value="alpha/beta-Hydrolases"/>
    <property type="match status" value="1"/>
</dbReference>
<gene>
    <name evidence="3" type="ORF">IAA64_12830</name>
</gene>
<evidence type="ECO:0000259" key="2">
    <source>
        <dbReference type="Pfam" id="PF20434"/>
    </source>
</evidence>
<reference evidence="3" key="2">
    <citation type="journal article" date="2021" name="PeerJ">
        <title>Extensive microbial diversity within the chicken gut microbiome revealed by metagenomics and culture.</title>
        <authorList>
            <person name="Gilroy R."/>
            <person name="Ravi A."/>
            <person name="Getino M."/>
            <person name="Pursley I."/>
            <person name="Horton D.L."/>
            <person name="Alikhan N.F."/>
            <person name="Baker D."/>
            <person name="Gharbi K."/>
            <person name="Hall N."/>
            <person name="Watson M."/>
            <person name="Adriaenssens E.M."/>
            <person name="Foster-Nyarko E."/>
            <person name="Jarju S."/>
            <person name="Secka A."/>
            <person name="Antonio M."/>
            <person name="Oren A."/>
            <person name="Chaudhuri R.R."/>
            <person name="La Ragione R."/>
            <person name="Hildebrand F."/>
            <person name="Pallen M.J."/>
        </authorList>
    </citation>
    <scope>NUCLEOTIDE SEQUENCE</scope>
    <source>
        <strain evidence="3">CHK183-6373</strain>
    </source>
</reference>
<name>A0A9D1TDQ6_9FIRM</name>
<dbReference type="GO" id="GO:0016787">
    <property type="term" value="F:hydrolase activity"/>
    <property type="evidence" value="ECO:0007669"/>
    <property type="project" value="UniProtKB-KW"/>
</dbReference>